<dbReference type="PANTHER" id="PTHR45138:SF9">
    <property type="entry name" value="DIGUANYLATE CYCLASE DGCM-RELATED"/>
    <property type="match status" value="1"/>
</dbReference>
<keyword evidence="4" id="KW-0472">Membrane</keyword>
<dbReference type="CDD" id="cd01949">
    <property type="entry name" value="GGDEF"/>
    <property type="match status" value="1"/>
</dbReference>
<dbReference type="SUPFAM" id="SSF55073">
    <property type="entry name" value="Nucleotide cyclase"/>
    <property type="match status" value="1"/>
</dbReference>
<evidence type="ECO:0000259" key="5">
    <source>
        <dbReference type="PROSITE" id="PS50887"/>
    </source>
</evidence>
<name>A0A135ZYI2_9ALTE</name>
<feature type="transmembrane region" description="Helical" evidence="4">
    <location>
        <begin position="219"/>
        <end position="241"/>
    </location>
</feature>
<comment type="catalytic activity">
    <reaction evidence="3">
        <text>2 GTP = 3',3'-c-di-GMP + 2 diphosphate</text>
        <dbReference type="Rhea" id="RHEA:24898"/>
        <dbReference type="ChEBI" id="CHEBI:33019"/>
        <dbReference type="ChEBI" id="CHEBI:37565"/>
        <dbReference type="ChEBI" id="CHEBI:58805"/>
        <dbReference type="EC" id="2.7.7.65"/>
    </reaction>
</comment>
<dbReference type="SMART" id="SM00267">
    <property type="entry name" value="GGDEF"/>
    <property type="match status" value="1"/>
</dbReference>
<evidence type="ECO:0000256" key="1">
    <source>
        <dbReference type="ARBA" id="ARBA00001946"/>
    </source>
</evidence>
<feature type="domain" description="GGDEF" evidence="5">
    <location>
        <begin position="305"/>
        <end position="432"/>
    </location>
</feature>
<dbReference type="AlphaFoldDB" id="A0A135ZYI2"/>
<dbReference type="InterPro" id="IPR029787">
    <property type="entry name" value="Nucleotide_cyclase"/>
</dbReference>
<gene>
    <name evidence="6" type="ORF">AX660_16770</name>
</gene>
<comment type="cofactor">
    <cofactor evidence="1">
        <name>Mg(2+)</name>
        <dbReference type="ChEBI" id="CHEBI:18420"/>
    </cofactor>
</comment>
<evidence type="ECO:0000313" key="6">
    <source>
        <dbReference type="EMBL" id="KXI28042.1"/>
    </source>
</evidence>
<dbReference type="InterPro" id="IPR050469">
    <property type="entry name" value="Diguanylate_Cyclase"/>
</dbReference>
<organism evidence="6 7">
    <name type="scientific">Paraglaciecola hydrolytica</name>
    <dbReference type="NCBI Taxonomy" id="1799789"/>
    <lineage>
        <taxon>Bacteria</taxon>
        <taxon>Pseudomonadati</taxon>
        <taxon>Pseudomonadota</taxon>
        <taxon>Gammaproteobacteria</taxon>
        <taxon>Alteromonadales</taxon>
        <taxon>Alteromonadaceae</taxon>
        <taxon>Paraglaciecola</taxon>
    </lineage>
</organism>
<keyword evidence="4" id="KW-1133">Transmembrane helix</keyword>
<dbReference type="Gene3D" id="3.30.70.270">
    <property type="match status" value="1"/>
</dbReference>
<dbReference type="PROSITE" id="PS50887">
    <property type="entry name" value="GGDEF"/>
    <property type="match status" value="1"/>
</dbReference>
<keyword evidence="7" id="KW-1185">Reference proteome</keyword>
<evidence type="ECO:0000313" key="7">
    <source>
        <dbReference type="Proteomes" id="UP000070299"/>
    </source>
</evidence>
<feature type="transmembrane region" description="Helical" evidence="4">
    <location>
        <begin position="12"/>
        <end position="31"/>
    </location>
</feature>
<keyword evidence="4" id="KW-0812">Transmembrane</keyword>
<accession>A0A135ZYI2</accession>
<proteinExistence type="predicted"/>
<dbReference type="GO" id="GO:0052621">
    <property type="term" value="F:diguanylate cyclase activity"/>
    <property type="evidence" value="ECO:0007669"/>
    <property type="project" value="UniProtKB-EC"/>
</dbReference>
<sequence length="432" mass="49923">MSEEHNVRSKMTSVELVLGVLAVLSVILLLIPTDLIKFHKTLIASDYDAHLYKDNGLSEIRWLDQEKQLWECVLNDQHITPFCSMQLDIIDEHGKGINLSDYDSMTIWLNYTGEAEHLRVYLRNRNPQYFVLGDITSTKYNVVEVPVSQLKDGLVIDMNNINVADWWLSSHKIPLQLSRPEFEDVVYLEIQTGSQSREGVHQIQLEKVEWQGAWLTQAALYKIIILVWIMFIFAILIYRIVALNIQLKNNQRYQKELISINDFLNLKNKKFEDLAKTDPLTGLHNRLGIRDALYEGLNNWKNQRQPFSFVLIDIDHFKRLNDTYGHDMGDKVLQLTALQLGKNIRRTDFLARWGGEEFILVCPNTTLDEAEVVAEFLRDKIEHMDIDSDHAITASFGVSSMSEPDLKKLFKSADDALYQAKEQGRNRVVTSI</sequence>
<dbReference type="Proteomes" id="UP000070299">
    <property type="component" value="Unassembled WGS sequence"/>
</dbReference>
<dbReference type="FunFam" id="3.30.70.270:FF:000001">
    <property type="entry name" value="Diguanylate cyclase domain protein"/>
    <property type="match status" value="1"/>
</dbReference>
<dbReference type="EMBL" id="LSNE01000007">
    <property type="protein sequence ID" value="KXI28042.1"/>
    <property type="molecule type" value="Genomic_DNA"/>
</dbReference>
<dbReference type="InterPro" id="IPR000160">
    <property type="entry name" value="GGDEF_dom"/>
</dbReference>
<protein>
    <recommendedName>
        <fullName evidence="2">diguanylate cyclase</fullName>
        <ecNumber evidence="2">2.7.7.65</ecNumber>
    </recommendedName>
</protein>
<evidence type="ECO:0000256" key="4">
    <source>
        <dbReference type="SAM" id="Phobius"/>
    </source>
</evidence>
<evidence type="ECO:0000256" key="3">
    <source>
        <dbReference type="ARBA" id="ARBA00034247"/>
    </source>
</evidence>
<dbReference type="OrthoDB" id="9803824at2"/>
<dbReference type="EC" id="2.7.7.65" evidence="2"/>
<dbReference type="Pfam" id="PF00990">
    <property type="entry name" value="GGDEF"/>
    <property type="match status" value="1"/>
</dbReference>
<dbReference type="NCBIfam" id="TIGR00254">
    <property type="entry name" value="GGDEF"/>
    <property type="match status" value="1"/>
</dbReference>
<dbReference type="STRING" id="1799789.AX660_16770"/>
<dbReference type="PANTHER" id="PTHR45138">
    <property type="entry name" value="REGULATORY COMPONENTS OF SENSORY TRANSDUCTION SYSTEM"/>
    <property type="match status" value="1"/>
</dbReference>
<reference evidence="7" key="1">
    <citation type="submission" date="2016-02" db="EMBL/GenBank/DDBJ databases">
        <authorList>
            <person name="Schultz-Johansen M."/>
            <person name="Glaring M.A."/>
            <person name="Bech P.K."/>
            <person name="Stougaard P."/>
        </authorList>
    </citation>
    <scope>NUCLEOTIDE SEQUENCE [LARGE SCALE GENOMIC DNA]</scope>
    <source>
        <strain evidence="7">S66</strain>
    </source>
</reference>
<dbReference type="InterPro" id="IPR043128">
    <property type="entry name" value="Rev_trsase/Diguanyl_cyclase"/>
</dbReference>
<comment type="caution">
    <text evidence="6">The sequence shown here is derived from an EMBL/GenBank/DDBJ whole genome shotgun (WGS) entry which is preliminary data.</text>
</comment>
<dbReference type="RefSeq" id="WP_068377975.1">
    <property type="nucleotide sequence ID" value="NZ_LSNE01000007.1"/>
</dbReference>
<evidence type="ECO:0000256" key="2">
    <source>
        <dbReference type="ARBA" id="ARBA00012528"/>
    </source>
</evidence>